<evidence type="ECO:0000313" key="3">
    <source>
        <dbReference type="EMBL" id="KOO21390.1"/>
    </source>
</evidence>
<protein>
    <recommendedName>
        <fullName evidence="2">ACT domain-containing protein</fullName>
    </recommendedName>
</protein>
<feature type="region of interest" description="Disordered" evidence="1">
    <location>
        <begin position="86"/>
        <end position="116"/>
    </location>
</feature>
<feature type="domain" description="ACT" evidence="2">
    <location>
        <begin position="182"/>
        <end position="257"/>
    </location>
</feature>
<comment type="caution">
    <text evidence="3">The sequence shown here is derived from an EMBL/GenBank/DDBJ whole genome shotgun (WGS) entry which is preliminary data.</text>
</comment>
<sequence length="389" mass="41263">MATSSIFEMSTSAMPDTEHVTLHLAFRDRPGSLSAIAACLGEHGINIVHVSAFCTTTSIAIDTVEVNTFTPAAAESIKSRIQELNAKAAPEPATGGAKRDEQGLKDSDSTSVADDEKLGSISPAKAWLAGENELVSVLPLDYVNATTPEERASHQEMYALLKSGTAGNVVLRWATASSNLVLLHIIFVDCLGSLSTITSVLNDRGINVKRVVAFSTDRGVAVDTFHLSVLDQATADIVEASLAAQIAHEQHIEIAVEAGSSMFSLSHNAVSFTIHHHHGWGLLGGHYKETLTIGDNWIGYGRQKVEAAGVLGVHHDKSDPCTLQLNLLHQKRPLTISFPGGVEQCKRAFFLLSRVHKKAAFSGDSSFVGDKDAQSAMIDGFGSGGGLGS</sequence>
<dbReference type="Proteomes" id="UP000037460">
    <property type="component" value="Unassembled WGS sequence"/>
</dbReference>
<evidence type="ECO:0000256" key="1">
    <source>
        <dbReference type="SAM" id="MobiDB-lite"/>
    </source>
</evidence>
<feature type="domain" description="ACT" evidence="2">
    <location>
        <begin position="21"/>
        <end position="95"/>
    </location>
</feature>
<organism evidence="3 4">
    <name type="scientific">Chrysochromulina tobinii</name>
    <dbReference type="NCBI Taxonomy" id="1460289"/>
    <lineage>
        <taxon>Eukaryota</taxon>
        <taxon>Haptista</taxon>
        <taxon>Haptophyta</taxon>
        <taxon>Prymnesiophyceae</taxon>
        <taxon>Prymnesiales</taxon>
        <taxon>Chrysochromulinaceae</taxon>
        <taxon>Chrysochromulina</taxon>
    </lineage>
</organism>
<dbReference type="Pfam" id="PF01842">
    <property type="entry name" value="ACT"/>
    <property type="match status" value="1"/>
</dbReference>
<keyword evidence="4" id="KW-1185">Reference proteome</keyword>
<dbReference type="SUPFAM" id="SSF55021">
    <property type="entry name" value="ACT-like"/>
    <property type="match status" value="2"/>
</dbReference>
<dbReference type="AlphaFoldDB" id="A0A0M0J4H9"/>
<proteinExistence type="predicted"/>
<evidence type="ECO:0000313" key="4">
    <source>
        <dbReference type="Proteomes" id="UP000037460"/>
    </source>
</evidence>
<dbReference type="InterPro" id="IPR045865">
    <property type="entry name" value="ACT-like_dom_sf"/>
</dbReference>
<gene>
    <name evidence="3" type="ORF">Ctob_006122</name>
</gene>
<dbReference type="EMBL" id="JWZX01003366">
    <property type="protein sequence ID" value="KOO21390.1"/>
    <property type="molecule type" value="Genomic_DNA"/>
</dbReference>
<evidence type="ECO:0000259" key="2">
    <source>
        <dbReference type="PROSITE" id="PS51671"/>
    </source>
</evidence>
<reference evidence="4" key="1">
    <citation type="journal article" date="2015" name="PLoS Genet.">
        <title>Genome Sequence and Transcriptome Analyses of Chrysochromulina tobin: Metabolic Tools for Enhanced Algal Fitness in the Prominent Order Prymnesiales (Haptophyceae).</title>
        <authorList>
            <person name="Hovde B.T."/>
            <person name="Deodato C.R."/>
            <person name="Hunsperger H.M."/>
            <person name="Ryken S.A."/>
            <person name="Yost W."/>
            <person name="Jha R.K."/>
            <person name="Patterson J."/>
            <person name="Monnat R.J. Jr."/>
            <person name="Barlow S.B."/>
            <person name="Starkenburg S.R."/>
            <person name="Cattolico R.A."/>
        </authorList>
    </citation>
    <scope>NUCLEOTIDE SEQUENCE</scope>
    <source>
        <strain evidence="4">CCMP291</strain>
    </source>
</reference>
<dbReference type="PROSITE" id="PS51671">
    <property type="entry name" value="ACT"/>
    <property type="match status" value="2"/>
</dbReference>
<accession>A0A0M0J4H9</accession>
<name>A0A0M0J4H9_9EUKA</name>
<dbReference type="Gene3D" id="3.30.70.260">
    <property type="match status" value="1"/>
</dbReference>
<feature type="compositionally biased region" description="Basic and acidic residues" evidence="1">
    <location>
        <begin position="97"/>
        <end position="116"/>
    </location>
</feature>
<dbReference type="InterPro" id="IPR002912">
    <property type="entry name" value="ACT_dom"/>
</dbReference>